<dbReference type="AlphaFoldDB" id="A0A951UC30"/>
<protein>
    <submittedName>
        <fullName evidence="1">Uncharacterized protein</fullName>
    </submittedName>
</protein>
<name>A0A951UC30_9CYAN</name>
<comment type="caution">
    <text evidence="1">The sequence shown here is derived from an EMBL/GenBank/DDBJ whole genome shotgun (WGS) entry which is preliminary data.</text>
</comment>
<evidence type="ECO:0000313" key="2">
    <source>
        <dbReference type="Proteomes" id="UP000753908"/>
    </source>
</evidence>
<reference evidence="1" key="1">
    <citation type="submission" date="2021-05" db="EMBL/GenBank/DDBJ databases">
        <authorList>
            <person name="Pietrasiak N."/>
            <person name="Ward R."/>
            <person name="Stajich J.E."/>
            <person name="Kurbessoian T."/>
        </authorList>
    </citation>
    <scope>NUCLEOTIDE SEQUENCE</scope>
    <source>
        <strain evidence="1">CPER-KK1</strain>
    </source>
</reference>
<evidence type="ECO:0000313" key="1">
    <source>
        <dbReference type="EMBL" id="MBW4546271.1"/>
    </source>
</evidence>
<accession>A0A951UC30</accession>
<dbReference type="Proteomes" id="UP000753908">
    <property type="component" value="Unassembled WGS sequence"/>
</dbReference>
<proteinExistence type="predicted"/>
<sequence>MNLRKGQLFFTIVLLTMVGITQLVHRLQEPLDGRCTGLGYLASNRPTTTVPALKVVVKPWLGRHQVYGIFPLPFEKCNRSEPVLLTIKGVGNYCQRAKYTNPHQHFEGIDAPPGYALTRYPLRTRTTLLSTTKGLLGQLKQPQNWTVTYNN</sequence>
<reference evidence="1" key="2">
    <citation type="journal article" date="2022" name="Microbiol. Resour. Announc.">
        <title>Metagenome Sequencing to Explore Phylogenomics of Terrestrial Cyanobacteria.</title>
        <authorList>
            <person name="Ward R.D."/>
            <person name="Stajich J.E."/>
            <person name="Johansen J.R."/>
            <person name="Huntemann M."/>
            <person name="Clum A."/>
            <person name="Foster B."/>
            <person name="Foster B."/>
            <person name="Roux S."/>
            <person name="Palaniappan K."/>
            <person name="Varghese N."/>
            <person name="Mukherjee S."/>
            <person name="Reddy T.B.K."/>
            <person name="Daum C."/>
            <person name="Copeland A."/>
            <person name="Chen I.A."/>
            <person name="Ivanova N.N."/>
            <person name="Kyrpides N.C."/>
            <person name="Shapiro N."/>
            <person name="Eloe-Fadrosh E.A."/>
            <person name="Pietrasiak N."/>
        </authorList>
    </citation>
    <scope>NUCLEOTIDE SEQUENCE</scope>
    <source>
        <strain evidence="1">CPER-KK1</strain>
    </source>
</reference>
<organism evidence="1 2">
    <name type="scientific">Symplocastrum torsivum CPER-KK1</name>
    <dbReference type="NCBI Taxonomy" id="450513"/>
    <lineage>
        <taxon>Bacteria</taxon>
        <taxon>Bacillati</taxon>
        <taxon>Cyanobacteriota</taxon>
        <taxon>Cyanophyceae</taxon>
        <taxon>Oscillatoriophycideae</taxon>
        <taxon>Oscillatoriales</taxon>
        <taxon>Microcoleaceae</taxon>
        <taxon>Symplocastrum</taxon>
    </lineage>
</organism>
<dbReference type="EMBL" id="JAHHIF010000023">
    <property type="protein sequence ID" value="MBW4546271.1"/>
    <property type="molecule type" value="Genomic_DNA"/>
</dbReference>
<gene>
    <name evidence="1" type="ORF">KME25_17770</name>
</gene>